<dbReference type="Pfam" id="PF00350">
    <property type="entry name" value="Dynamin_N"/>
    <property type="match status" value="1"/>
</dbReference>
<gene>
    <name evidence="3" type="ORF">EYB31_01275</name>
</gene>
<proteinExistence type="predicted"/>
<dbReference type="Proteomes" id="UP000293142">
    <property type="component" value="Unassembled WGS sequence"/>
</dbReference>
<dbReference type="SUPFAM" id="SSF52540">
    <property type="entry name" value="P-loop containing nucleoside triphosphate hydrolases"/>
    <property type="match status" value="1"/>
</dbReference>
<feature type="domain" description="Dynamin N-terminal" evidence="2">
    <location>
        <begin position="39"/>
        <end position="198"/>
    </location>
</feature>
<dbReference type="AlphaFoldDB" id="A0A4Q9DZS9"/>
<organism evidence="3 4">
    <name type="scientific">Paenibacillus thalictri</name>
    <dbReference type="NCBI Taxonomy" id="2527873"/>
    <lineage>
        <taxon>Bacteria</taxon>
        <taxon>Bacillati</taxon>
        <taxon>Bacillota</taxon>
        <taxon>Bacilli</taxon>
        <taxon>Bacillales</taxon>
        <taxon>Paenibacillaceae</taxon>
        <taxon>Paenibacillus</taxon>
    </lineage>
</organism>
<evidence type="ECO:0000313" key="4">
    <source>
        <dbReference type="Proteomes" id="UP000293142"/>
    </source>
</evidence>
<dbReference type="InterPro" id="IPR027417">
    <property type="entry name" value="P-loop_NTPase"/>
</dbReference>
<sequence>MIPYVLEELQLISRQIQQQTAAVLIGAVSDSLKRNTFHIVILGEFKRGKTTFVNSLIGDDLLFTDVLPATAFIHVLEYHEQERIEIWYTDGRQEQLALCKEHLAALSANHNLNPESIQFVKICMNHPLLRDGVVLIDTPGVNDLVLSRAEITASILPHCDAALFLLDAAAPLTRSEAEFLQAKVYYHKLDQILFVLSKSDRLEEDELQEAIEGAEQRINSVTGKHLSVHPYSSRSVLRQISSGNTENHPQWQTMWEHINRLREDSRLLRDERNGQRLLLATDLLLKHIEWQQSLHEANDEQLKQLAVQLDVLMQEMSLRFGRMLASIEKIGRQALQEMTAISYTKFKEATMNDLRYDIRSRQANMEKMLERDIPLYLEQQLRKFSEAKASEIQVFIQKLQTHISEEYQKHFRLPLVQAITQSGIPMPSWVASVSSDSHNQVQQVIKQVAPFTVGATIGTLIFPGIGTIIGGAAGMTYNVIFKNKQQEKLRDELLQQLEHTVGAIVDSHHQETRKAIDDWFDNMLVALKEYHDGQNGVLEQMVRSKQMGPDLQKVESELPVLLQLRDRLLTIRTQISQTITN</sequence>
<name>A0A4Q9DZS9_9BACL</name>
<dbReference type="EMBL" id="SIRE01000002">
    <property type="protein sequence ID" value="TBL81660.1"/>
    <property type="molecule type" value="Genomic_DNA"/>
</dbReference>
<dbReference type="OrthoDB" id="5477114at2"/>
<dbReference type="InterPro" id="IPR045063">
    <property type="entry name" value="Dynamin_N"/>
</dbReference>
<evidence type="ECO:0000259" key="2">
    <source>
        <dbReference type="Pfam" id="PF00350"/>
    </source>
</evidence>
<dbReference type="InterPro" id="IPR051943">
    <property type="entry name" value="TRAFAC_Dynamin-like_GTPase"/>
</dbReference>
<keyword evidence="1" id="KW-0812">Transmembrane</keyword>
<keyword evidence="1" id="KW-0472">Membrane</keyword>
<keyword evidence="4" id="KW-1185">Reference proteome</keyword>
<evidence type="ECO:0000313" key="3">
    <source>
        <dbReference type="EMBL" id="TBL81660.1"/>
    </source>
</evidence>
<dbReference type="PANTHER" id="PTHR43681">
    <property type="entry name" value="TRANSMEMBRANE GTPASE FZO"/>
    <property type="match status" value="1"/>
</dbReference>
<dbReference type="Gene3D" id="3.40.50.300">
    <property type="entry name" value="P-loop containing nucleotide triphosphate hydrolases"/>
    <property type="match status" value="1"/>
</dbReference>
<reference evidence="3 4" key="1">
    <citation type="submission" date="2019-02" db="EMBL/GenBank/DDBJ databases">
        <title>Paenibacillus sp. nov., isolated from surface-sterilized tissue of Thalictrum simplex L.</title>
        <authorList>
            <person name="Tuo L."/>
        </authorList>
    </citation>
    <scope>NUCLEOTIDE SEQUENCE [LARGE SCALE GENOMIC DNA]</scope>
    <source>
        <strain evidence="3 4">N2SHLJ1</strain>
    </source>
</reference>
<evidence type="ECO:0000256" key="1">
    <source>
        <dbReference type="SAM" id="Phobius"/>
    </source>
</evidence>
<protein>
    <recommendedName>
        <fullName evidence="2">Dynamin N-terminal domain-containing protein</fullName>
    </recommendedName>
</protein>
<dbReference type="PANTHER" id="PTHR43681:SF1">
    <property type="entry name" value="SARCALUMENIN"/>
    <property type="match status" value="1"/>
</dbReference>
<comment type="caution">
    <text evidence="3">The sequence shown here is derived from an EMBL/GenBank/DDBJ whole genome shotgun (WGS) entry which is preliminary data.</text>
</comment>
<feature type="transmembrane region" description="Helical" evidence="1">
    <location>
        <begin position="460"/>
        <end position="480"/>
    </location>
</feature>
<accession>A0A4Q9DZS9</accession>
<keyword evidence="1" id="KW-1133">Transmembrane helix</keyword>
<dbReference type="RefSeq" id="WP_131011446.1">
    <property type="nucleotide sequence ID" value="NZ_SIRE01000002.1"/>
</dbReference>